<feature type="compositionally biased region" description="Polar residues" evidence="1">
    <location>
        <begin position="257"/>
        <end position="267"/>
    </location>
</feature>
<dbReference type="Pfam" id="PF00629">
    <property type="entry name" value="MAM"/>
    <property type="match status" value="1"/>
</dbReference>
<proteinExistence type="predicted"/>
<name>A0ABP0GER6_CLALP</name>
<feature type="transmembrane region" description="Helical" evidence="2">
    <location>
        <begin position="312"/>
        <end position="335"/>
    </location>
</feature>
<accession>A0ABP0GER6</accession>
<feature type="region of interest" description="Disordered" evidence="1">
    <location>
        <begin position="51"/>
        <end position="77"/>
    </location>
</feature>
<dbReference type="EMBL" id="CAWYQH010000114">
    <property type="protein sequence ID" value="CAK8690279.1"/>
    <property type="molecule type" value="Genomic_DNA"/>
</dbReference>
<keyword evidence="6" id="KW-1185">Reference proteome</keyword>
<organism evidence="5 6">
    <name type="scientific">Clavelina lepadiformis</name>
    <name type="common">Light-bulb sea squirt</name>
    <name type="synonym">Ascidia lepadiformis</name>
    <dbReference type="NCBI Taxonomy" id="159417"/>
    <lineage>
        <taxon>Eukaryota</taxon>
        <taxon>Metazoa</taxon>
        <taxon>Chordata</taxon>
        <taxon>Tunicata</taxon>
        <taxon>Ascidiacea</taxon>
        <taxon>Aplousobranchia</taxon>
        <taxon>Clavelinidae</taxon>
        <taxon>Clavelina</taxon>
    </lineage>
</organism>
<feature type="signal peptide" evidence="3">
    <location>
        <begin position="1"/>
        <end position="22"/>
    </location>
</feature>
<dbReference type="InterPro" id="IPR051560">
    <property type="entry name" value="MAM_domain-containing"/>
</dbReference>
<dbReference type="PANTHER" id="PTHR23282">
    <property type="entry name" value="APICAL ENDOSOMAL GLYCOPROTEIN PRECURSOR"/>
    <property type="match status" value="1"/>
</dbReference>
<gene>
    <name evidence="5" type="ORF">CVLEPA_LOCUS22909</name>
</gene>
<dbReference type="InterPro" id="IPR013320">
    <property type="entry name" value="ConA-like_dom_sf"/>
</dbReference>
<keyword evidence="2" id="KW-1133">Transmembrane helix</keyword>
<evidence type="ECO:0000256" key="2">
    <source>
        <dbReference type="SAM" id="Phobius"/>
    </source>
</evidence>
<keyword evidence="2" id="KW-0472">Membrane</keyword>
<keyword evidence="2" id="KW-0812">Transmembrane</keyword>
<evidence type="ECO:0000313" key="5">
    <source>
        <dbReference type="EMBL" id="CAK8690279.1"/>
    </source>
</evidence>
<evidence type="ECO:0000313" key="6">
    <source>
        <dbReference type="Proteomes" id="UP001642483"/>
    </source>
</evidence>
<dbReference type="SUPFAM" id="SSF49899">
    <property type="entry name" value="Concanavalin A-like lectins/glucanases"/>
    <property type="match status" value="1"/>
</dbReference>
<dbReference type="PANTHER" id="PTHR23282:SF101">
    <property type="entry name" value="MAM DOMAIN-CONTAINING PROTEIN"/>
    <property type="match status" value="1"/>
</dbReference>
<feature type="chain" id="PRO_5046381425" description="MAM domain-containing protein" evidence="3">
    <location>
        <begin position="23"/>
        <end position="374"/>
    </location>
</feature>
<dbReference type="Gene3D" id="2.60.120.200">
    <property type="match status" value="1"/>
</dbReference>
<dbReference type="Proteomes" id="UP001642483">
    <property type="component" value="Unassembled WGS sequence"/>
</dbReference>
<keyword evidence="3" id="KW-0732">Signal</keyword>
<sequence length="374" mass="41792">MIFGLLWKLFVTSQLTVVYLQARALSPAFTNDCDFNRNTCGWQNTQRSNHDDFDWRRGTGSAGKQSGSGARDDHGGGGGYMYIKSSNRNRIAKLVGRPLTSKNATCFQFWYFMKGRDIGHLKVYIARNRFMLGGNLKLVWYLRRHQGSRWRNAKIPLPAGQKGVPLFEALDWKRGRKGNILIDDVTISNITDDCEVVQPPLAAPYQPPPRTIVTSTIQTTTTIMTSRTANYSINYLEEQATSPLSSTVTTSPKISRPMSSGTSKPPSTVVYTSSGFSSSTFPEVSKFANNYTTVTSFNKTSTREKQAKSSKVVVVAIVVSVLGILLILVALAFIAHLRRKKKRNHVYADDCSVVMTRMYPEITSDPSLEYRKLN</sequence>
<feature type="domain" description="MAM" evidence="4">
    <location>
        <begin position="31"/>
        <end position="196"/>
    </location>
</feature>
<feature type="region of interest" description="Disordered" evidence="1">
    <location>
        <begin position="246"/>
        <end position="267"/>
    </location>
</feature>
<evidence type="ECO:0000256" key="1">
    <source>
        <dbReference type="SAM" id="MobiDB-lite"/>
    </source>
</evidence>
<comment type="caution">
    <text evidence="5">The sequence shown here is derived from an EMBL/GenBank/DDBJ whole genome shotgun (WGS) entry which is preliminary data.</text>
</comment>
<dbReference type="PROSITE" id="PS50060">
    <property type="entry name" value="MAM_2"/>
    <property type="match status" value="1"/>
</dbReference>
<dbReference type="SMART" id="SM00137">
    <property type="entry name" value="MAM"/>
    <property type="match status" value="1"/>
</dbReference>
<protein>
    <recommendedName>
        <fullName evidence="4">MAM domain-containing protein</fullName>
    </recommendedName>
</protein>
<evidence type="ECO:0000256" key="3">
    <source>
        <dbReference type="SAM" id="SignalP"/>
    </source>
</evidence>
<dbReference type="CDD" id="cd06263">
    <property type="entry name" value="MAM"/>
    <property type="match status" value="1"/>
</dbReference>
<evidence type="ECO:0000259" key="4">
    <source>
        <dbReference type="PROSITE" id="PS50060"/>
    </source>
</evidence>
<reference evidence="5 6" key="1">
    <citation type="submission" date="2024-02" db="EMBL/GenBank/DDBJ databases">
        <authorList>
            <person name="Daric V."/>
            <person name="Darras S."/>
        </authorList>
    </citation>
    <scope>NUCLEOTIDE SEQUENCE [LARGE SCALE GENOMIC DNA]</scope>
</reference>
<dbReference type="InterPro" id="IPR000998">
    <property type="entry name" value="MAM_dom"/>
</dbReference>